<dbReference type="GO" id="GO:0003677">
    <property type="term" value="F:DNA binding"/>
    <property type="evidence" value="ECO:0007669"/>
    <property type="project" value="UniProtKB-KW"/>
</dbReference>
<dbReference type="SUPFAM" id="SSF116734">
    <property type="entry name" value="DNA methylase specificity domain"/>
    <property type="match status" value="1"/>
</dbReference>
<dbReference type="PANTHER" id="PTHR30408">
    <property type="entry name" value="TYPE-1 RESTRICTION ENZYME ECOKI SPECIFICITY PROTEIN"/>
    <property type="match status" value="1"/>
</dbReference>
<dbReference type="GO" id="GO:0009307">
    <property type="term" value="P:DNA restriction-modification system"/>
    <property type="evidence" value="ECO:0007669"/>
    <property type="project" value="UniProtKB-KW"/>
</dbReference>
<accession>A0A2M7BRW0</accession>
<comment type="similarity">
    <text evidence="1">Belongs to the type-I restriction system S methylase family.</text>
</comment>
<keyword evidence="4" id="KW-0175">Coiled coil</keyword>
<evidence type="ECO:0000256" key="3">
    <source>
        <dbReference type="ARBA" id="ARBA00023125"/>
    </source>
</evidence>
<organism evidence="6 7">
    <name type="scientific">Candidatus Roizmanbacteria bacterium CG03_land_8_20_14_0_80_39_12</name>
    <dbReference type="NCBI Taxonomy" id="1974847"/>
    <lineage>
        <taxon>Bacteria</taxon>
        <taxon>Candidatus Roizmaniibacteriota</taxon>
    </lineage>
</organism>
<dbReference type="AlphaFoldDB" id="A0A2M7BRW0"/>
<protein>
    <submittedName>
        <fullName evidence="6">Restriction endonuclease subunit S</fullName>
    </submittedName>
</protein>
<evidence type="ECO:0000256" key="4">
    <source>
        <dbReference type="SAM" id="Coils"/>
    </source>
</evidence>
<dbReference type="InterPro" id="IPR052021">
    <property type="entry name" value="Type-I_RS_S_subunit"/>
</dbReference>
<keyword evidence="2" id="KW-0680">Restriction system</keyword>
<proteinExistence type="inferred from homology"/>
<comment type="caution">
    <text evidence="6">The sequence shown here is derived from an EMBL/GenBank/DDBJ whole genome shotgun (WGS) entry which is preliminary data.</text>
</comment>
<feature type="domain" description="Type I restriction modification DNA specificity" evidence="5">
    <location>
        <begin position="15"/>
        <end position="99"/>
    </location>
</feature>
<dbReference type="Gene3D" id="1.10.287.1120">
    <property type="entry name" value="Bipartite methylase S protein"/>
    <property type="match status" value="1"/>
</dbReference>
<evidence type="ECO:0000256" key="1">
    <source>
        <dbReference type="ARBA" id="ARBA00010923"/>
    </source>
</evidence>
<dbReference type="Gene3D" id="3.90.220.20">
    <property type="entry name" value="DNA methylase specificity domains"/>
    <property type="match status" value="1"/>
</dbReference>
<dbReference type="PANTHER" id="PTHR30408:SF12">
    <property type="entry name" value="TYPE I RESTRICTION ENZYME MJAVIII SPECIFICITY SUBUNIT"/>
    <property type="match status" value="1"/>
</dbReference>
<keyword evidence="3" id="KW-0238">DNA-binding</keyword>
<dbReference type="GO" id="GO:0004519">
    <property type="term" value="F:endonuclease activity"/>
    <property type="evidence" value="ECO:0007669"/>
    <property type="project" value="UniProtKB-KW"/>
</dbReference>
<dbReference type="EMBL" id="PEVA01000166">
    <property type="protein sequence ID" value="PIV08214.1"/>
    <property type="molecule type" value="Genomic_DNA"/>
</dbReference>
<reference evidence="7" key="1">
    <citation type="submission" date="2017-09" db="EMBL/GenBank/DDBJ databases">
        <title>Depth-based differentiation of microbial function through sediment-hosted aquifers and enrichment of novel symbionts in the deep terrestrial subsurface.</title>
        <authorList>
            <person name="Probst A.J."/>
            <person name="Ladd B."/>
            <person name="Jarett J.K."/>
            <person name="Geller-Mcgrath D.E."/>
            <person name="Sieber C.M.K."/>
            <person name="Emerson J.B."/>
            <person name="Anantharaman K."/>
            <person name="Thomas B.C."/>
            <person name="Malmstrom R."/>
            <person name="Stieglmeier M."/>
            <person name="Klingl A."/>
            <person name="Woyke T."/>
            <person name="Ryan C.M."/>
            <person name="Banfield J.F."/>
        </authorList>
    </citation>
    <scope>NUCLEOTIDE SEQUENCE [LARGE SCALE GENOMIC DNA]</scope>
</reference>
<sequence>PTSDVTPRGLSTASYVDKDGIILGGDILVIRSSRDLNGLYFAYYVKSNKKEVIKLVSGSTVFHLYGSDMAKFKLNLPPLKEQESISNVLAIADKEIKELKNKLSLLKDQKKYLLNNLITGKIRTTVNMANSPQLKIGPT</sequence>
<dbReference type="InterPro" id="IPR044946">
    <property type="entry name" value="Restrct_endonuc_typeI_TRD_sf"/>
</dbReference>
<dbReference type="Proteomes" id="UP000230119">
    <property type="component" value="Unassembled WGS sequence"/>
</dbReference>
<evidence type="ECO:0000259" key="5">
    <source>
        <dbReference type="Pfam" id="PF01420"/>
    </source>
</evidence>
<keyword evidence="6" id="KW-0255">Endonuclease</keyword>
<dbReference type="Pfam" id="PF01420">
    <property type="entry name" value="Methylase_S"/>
    <property type="match status" value="1"/>
</dbReference>
<evidence type="ECO:0000256" key="2">
    <source>
        <dbReference type="ARBA" id="ARBA00022747"/>
    </source>
</evidence>
<evidence type="ECO:0000313" key="7">
    <source>
        <dbReference type="Proteomes" id="UP000230119"/>
    </source>
</evidence>
<evidence type="ECO:0000313" key="6">
    <source>
        <dbReference type="EMBL" id="PIV08214.1"/>
    </source>
</evidence>
<keyword evidence="6" id="KW-0378">Hydrolase</keyword>
<dbReference type="InterPro" id="IPR000055">
    <property type="entry name" value="Restrct_endonuc_typeI_TRD"/>
</dbReference>
<feature type="coiled-coil region" evidence="4">
    <location>
        <begin position="82"/>
        <end position="116"/>
    </location>
</feature>
<name>A0A2M7BRW0_9BACT</name>
<keyword evidence="6" id="KW-0540">Nuclease</keyword>
<feature type="non-terminal residue" evidence="6">
    <location>
        <position position="1"/>
    </location>
</feature>
<gene>
    <name evidence="6" type="ORF">COS52_03925</name>
</gene>